<dbReference type="SUPFAM" id="SSF46689">
    <property type="entry name" value="Homeodomain-like"/>
    <property type="match status" value="1"/>
</dbReference>
<feature type="compositionally biased region" description="Basic and acidic residues" evidence="5">
    <location>
        <begin position="1"/>
        <end position="14"/>
    </location>
</feature>
<feature type="domain" description="HTH myb-type" evidence="8">
    <location>
        <begin position="103"/>
        <end position="150"/>
    </location>
</feature>
<name>A0A7J6L5Y4_PERCH</name>
<protein>
    <submittedName>
        <fullName evidence="9">Uncharacterized protein</fullName>
    </submittedName>
</protein>
<dbReference type="InterPro" id="IPR001005">
    <property type="entry name" value="SANT/Myb"/>
</dbReference>
<feature type="region of interest" description="Disordered" evidence="5">
    <location>
        <begin position="1"/>
        <end position="107"/>
    </location>
</feature>
<dbReference type="Proteomes" id="UP000591131">
    <property type="component" value="Unassembled WGS sequence"/>
</dbReference>
<dbReference type="EMBL" id="JAAPAO010000720">
    <property type="protein sequence ID" value="KAF4654586.1"/>
    <property type="molecule type" value="Genomic_DNA"/>
</dbReference>
<feature type="domain" description="SANT" evidence="7">
    <location>
        <begin position="103"/>
        <end position="150"/>
    </location>
</feature>
<evidence type="ECO:0000256" key="1">
    <source>
        <dbReference type="ARBA" id="ARBA00023015"/>
    </source>
</evidence>
<dbReference type="PROSITE" id="PS50090">
    <property type="entry name" value="MYB_LIKE"/>
    <property type="match status" value="1"/>
</dbReference>
<keyword evidence="4" id="KW-0539">Nucleus</keyword>
<organism evidence="9 10">
    <name type="scientific">Perkinsus chesapeaki</name>
    <name type="common">Clam parasite</name>
    <name type="synonym">Perkinsus andrewsi</name>
    <dbReference type="NCBI Taxonomy" id="330153"/>
    <lineage>
        <taxon>Eukaryota</taxon>
        <taxon>Sar</taxon>
        <taxon>Alveolata</taxon>
        <taxon>Perkinsozoa</taxon>
        <taxon>Perkinsea</taxon>
        <taxon>Perkinsida</taxon>
        <taxon>Perkinsidae</taxon>
        <taxon>Perkinsus</taxon>
    </lineage>
</organism>
<keyword evidence="10" id="KW-1185">Reference proteome</keyword>
<dbReference type="InterPro" id="IPR017930">
    <property type="entry name" value="Myb_dom"/>
</dbReference>
<dbReference type="InterPro" id="IPR009057">
    <property type="entry name" value="Homeodomain-like_sf"/>
</dbReference>
<evidence type="ECO:0000256" key="3">
    <source>
        <dbReference type="ARBA" id="ARBA00023163"/>
    </source>
</evidence>
<dbReference type="NCBIfam" id="TIGR01557">
    <property type="entry name" value="myb_SHAQKYF"/>
    <property type="match status" value="1"/>
</dbReference>
<reference evidence="9 10" key="1">
    <citation type="submission" date="2020-04" db="EMBL/GenBank/DDBJ databases">
        <title>Perkinsus chesapeaki whole genome sequence.</title>
        <authorList>
            <person name="Bogema D.R."/>
        </authorList>
    </citation>
    <scope>NUCLEOTIDE SEQUENCE [LARGE SCALE GENOMIC DNA]</scope>
    <source>
        <strain evidence="9">ATCC PRA-425</strain>
    </source>
</reference>
<keyword evidence="1" id="KW-0805">Transcription regulation</keyword>
<dbReference type="PROSITE" id="PS51293">
    <property type="entry name" value="SANT"/>
    <property type="match status" value="1"/>
</dbReference>
<dbReference type="InterPro" id="IPR017884">
    <property type="entry name" value="SANT_dom"/>
</dbReference>
<dbReference type="Pfam" id="PF00249">
    <property type="entry name" value="Myb_DNA-binding"/>
    <property type="match status" value="1"/>
</dbReference>
<gene>
    <name evidence="9" type="ORF">FOL47_009904</name>
</gene>
<evidence type="ECO:0000313" key="10">
    <source>
        <dbReference type="Proteomes" id="UP000591131"/>
    </source>
</evidence>
<dbReference type="CDD" id="cd00167">
    <property type="entry name" value="SANT"/>
    <property type="match status" value="1"/>
</dbReference>
<comment type="caution">
    <text evidence="9">The sequence shown here is derived from an EMBL/GenBank/DDBJ whole genome shotgun (WGS) entry which is preliminary data.</text>
</comment>
<dbReference type="SMART" id="SM00717">
    <property type="entry name" value="SANT"/>
    <property type="match status" value="1"/>
</dbReference>
<proteinExistence type="predicted"/>
<dbReference type="OrthoDB" id="342406at2759"/>
<dbReference type="AlphaFoldDB" id="A0A7J6L5Y4"/>
<accession>A0A7J6L5Y4</accession>
<evidence type="ECO:0000259" key="7">
    <source>
        <dbReference type="PROSITE" id="PS51293"/>
    </source>
</evidence>
<dbReference type="PANTHER" id="PTHR12802">
    <property type="entry name" value="SWI/SNF COMPLEX-RELATED"/>
    <property type="match status" value="1"/>
</dbReference>
<evidence type="ECO:0000259" key="8">
    <source>
        <dbReference type="PROSITE" id="PS51294"/>
    </source>
</evidence>
<dbReference type="Gene3D" id="1.10.10.60">
    <property type="entry name" value="Homeodomain-like"/>
    <property type="match status" value="1"/>
</dbReference>
<feature type="region of interest" description="Disordered" evidence="5">
    <location>
        <begin position="174"/>
        <end position="203"/>
    </location>
</feature>
<evidence type="ECO:0000256" key="2">
    <source>
        <dbReference type="ARBA" id="ARBA00023125"/>
    </source>
</evidence>
<keyword evidence="3" id="KW-0804">Transcription</keyword>
<dbReference type="PROSITE" id="PS51294">
    <property type="entry name" value="HTH_MYB"/>
    <property type="match status" value="1"/>
</dbReference>
<evidence type="ECO:0000259" key="6">
    <source>
        <dbReference type="PROSITE" id="PS50090"/>
    </source>
</evidence>
<keyword evidence="2" id="KW-0238">DNA-binding</keyword>
<evidence type="ECO:0000313" key="9">
    <source>
        <dbReference type="EMBL" id="KAF4654586.1"/>
    </source>
</evidence>
<feature type="domain" description="Myb-like" evidence="6">
    <location>
        <begin position="103"/>
        <end position="146"/>
    </location>
</feature>
<evidence type="ECO:0000256" key="4">
    <source>
        <dbReference type="ARBA" id="ARBA00023242"/>
    </source>
</evidence>
<dbReference type="InterPro" id="IPR006447">
    <property type="entry name" value="Myb_dom_plants"/>
</dbReference>
<evidence type="ECO:0000256" key="5">
    <source>
        <dbReference type="SAM" id="MobiDB-lite"/>
    </source>
</evidence>
<dbReference type="GO" id="GO:0003677">
    <property type="term" value="F:DNA binding"/>
    <property type="evidence" value="ECO:0007669"/>
    <property type="project" value="UniProtKB-KW"/>
</dbReference>
<sequence>MVDKCSNEMDERQRGATTRAHKKNRGWILAEEWKAGISSTKKRPRPKKPADESVVKIEPTPKPPPISIEDILRETVSIESSSTPPSSPPPSESSTGMQSSPYRWTAEENQRFVDAVSLYGRDWRKVHAYVGTRTRAQIRSHAQKYFQSLNQQIAAVTETSNLEDEIPVEIHPIIPTSSDTAPEEPAAPAHAVSEQAVVDSSET</sequence>